<organism evidence="4 5">
    <name type="scientific">Kibdelosporangium phytohabitans</name>
    <dbReference type="NCBI Taxonomy" id="860235"/>
    <lineage>
        <taxon>Bacteria</taxon>
        <taxon>Bacillati</taxon>
        <taxon>Actinomycetota</taxon>
        <taxon>Actinomycetes</taxon>
        <taxon>Pseudonocardiales</taxon>
        <taxon>Pseudonocardiaceae</taxon>
        <taxon>Kibdelosporangium</taxon>
    </lineage>
</organism>
<dbReference type="GO" id="GO:0043856">
    <property type="term" value="F:anti-sigma factor antagonist activity"/>
    <property type="evidence" value="ECO:0007669"/>
    <property type="project" value="InterPro"/>
</dbReference>
<evidence type="ECO:0000256" key="1">
    <source>
        <dbReference type="ARBA" id="ARBA00009013"/>
    </source>
</evidence>
<dbReference type="Pfam" id="PF01740">
    <property type="entry name" value="STAS"/>
    <property type="match status" value="1"/>
</dbReference>
<evidence type="ECO:0000259" key="3">
    <source>
        <dbReference type="PROSITE" id="PS50801"/>
    </source>
</evidence>
<dbReference type="KEGG" id="kphy:AOZ06_04515"/>
<dbReference type="InterPro" id="IPR002645">
    <property type="entry name" value="STAS_dom"/>
</dbReference>
<dbReference type="NCBIfam" id="TIGR00377">
    <property type="entry name" value="ant_ant_sig"/>
    <property type="match status" value="1"/>
</dbReference>
<evidence type="ECO:0000256" key="2">
    <source>
        <dbReference type="RuleBase" id="RU003749"/>
    </source>
</evidence>
<accession>A0A0N7F2N0</accession>
<dbReference type="CDD" id="cd07043">
    <property type="entry name" value="STAS_anti-anti-sigma_factors"/>
    <property type="match status" value="1"/>
</dbReference>
<dbReference type="AlphaFoldDB" id="A0A0N7F2N0"/>
<sequence length="115" mass="11630">MKQLLHIVVDHVLAARVVSVGGEIDLNTAGQLDKVVVAAINETTVGVVVLDLTGVTFLSSNGISALLQGKAHGASVGVELRVVVATGGAARRSLEITGLTDLLANYSTLSAALAS</sequence>
<dbReference type="EMBL" id="CP012752">
    <property type="protein sequence ID" value="ALG06287.1"/>
    <property type="molecule type" value="Genomic_DNA"/>
</dbReference>
<dbReference type="InterPro" id="IPR003658">
    <property type="entry name" value="Anti-sigma_ant"/>
</dbReference>
<dbReference type="PANTHER" id="PTHR33495">
    <property type="entry name" value="ANTI-SIGMA FACTOR ANTAGONIST TM_1081-RELATED-RELATED"/>
    <property type="match status" value="1"/>
</dbReference>
<dbReference type="PANTHER" id="PTHR33495:SF2">
    <property type="entry name" value="ANTI-SIGMA FACTOR ANTAGONIST TM_1081-RELATED"/>
    <property type="match status" value="1"/>
</dbReference>
<dbReference type="STRING" id="860235.AOZ06_04515"/>
<evidence type="ECO:0000313" key="5">
    <source>
        <dbReference type="Proteomes" id="UP000063699"/>
    </source>
</evidence>
<dbReference type="PROSITE" id="PS50801">
    <property type="entry name" value="STAS"/>
    <property type="match status" value="1"/>
</dbReference>
<dbReference type="Gene3D" id="3.30.750.24">
    <property type="entry name" value="STAS domain"/>
    <property type="match status" value="1"/>
</dbReference>
<comment type="similarity">
    <text evidence="1 2">Belongs to the anti-sigma-factor antagonist family.</text>
</comment>
<name>A0A0N7F2N0_9PSEU</name>
<dbReference type="SUPFAM" id="SSF52091">
    <property type="entry name" value="SpoIIaa-like"/>
    <property type="match status" value="1"/>
</dbReference>
<evidence type="ECO:0000313" key="4">
    <source>
        <dbReference type="EMBL" id="ALG06287.1"/>
    </source>
</evidence>
<gene>
    <name evidence="4" type="ORF">AOZ06_04515</name>
</gene>
<dbReference type="InterPro" id="IPR036513">
    <property type="entry name" value="STAS_dom_sf"/>
</dbReference>
<feature type="domain" description="STAS" evidence="3">
    <location>
        <begin position="5"/>
        <end position="115"/>
    </location>
</feature>
<protein>
    <recommendedName>
        <fullName evidence="2">Anti-sigma factor antagonist</fullName>
    </recommendedName>
</protein>
<reference evidence="4 5" key="1">
    <citation type="submission" date="2015-07" db="EMBL/GenBank/DDBJ databases">
        <title>Genome sequencing of Kibdelosporangium phytohabitans.</title>
        <authorList>
            <person name="Qin S."/>
            <person name="Xing K."/>
        </authorList>
    </citation>
    <scope>NUCLEOTIDE SEQUENCE [LARGE SCALE GENOMIC DNA]</scope>
    <source>
        <strain evidence="4 5">KLBMP1111</strain>
    </source>
</reference>
<dbReference type="Proteomes" id="UP000063699">
    <property type="component" value="Chromosome"/>
</dbReference>
<keyword evidence="5" id="KW-1185">Reference proteome</keyword>
<proteinExistence type="inferred from homology"/>